<comment type="caution">
    <text evidence="1">The sequence shown here is derived from an EMBL/GenBank/DDBJ whole genome shotgun (WGS) entry which is preliminary data.</text>
</comment>
<evidence type="ECO:0000313" key="1">
    <source>
        <dbReference type="EMBL" id="NAO76131.1"/>
    </source>
</evidence>
<protein>
    <submittedName>
        <fullName evidence="1">Uncharacterized protein</fullName>
    </submittedName>
</protein>
<organism evidence="1">
    <name type="scientific">Pseudomonas syringae</name>
    <dbReference type="NCBI Taxonomy" id="317"/>
    <lineage>
        <taxon>Bacteria</taxon>
        <taxon>Pseudomonadati</taxon>
        <taxon>Pseudomonadota</taxon>
        <taxon>Gammaproteobacteria</taxon>
        <taxon>Pseudomonadales</taxon>
        <taxon>Pseudomonadaceae</taxon>
        <taxon>Pseudomonas</taxon>
    </lineage>
</organism>
<accession>A0A6B2ASL9</accession>
<name>A0A6B2ASL9_PSESX</name>
<gene>
    <name evidence="1" type="ORF">PspP123CL_09165</name>
</gene>
<proteinExistence type="predicted"/>
<sequence>MLAKTVFQSMHFRRFYRPFREQARSHRAGVFSSHVKHSHRYGVFSSHVDYSHRSTVFRAMRMPCGTDDLVGVSLLAKAVFQSMHFRRLCRPFREQARSHRAGVFSSHVKNSTGPGCLQAMWITHTGRLCFEPCECPAALMTLWERACSRRRCFSRCIFGACTDPFASKLAPTGTGCLQAM</sequence>
<dbReference type="EMBL" id="VLIF01000004">
    <property type="protein sequence ID" value="NAO76131.1"/>
    <property type="molecule type" value="Genomic_DNA"/>
</dbReference>
<dbReference type="AlphaFoldDB" id="A0A6B2ASL9"/>
<reference evidence="1" key="1">
    <citation type="journal article" date="2020" name="Phytopathology">
        <title>Zucchini vein clearing disease is caused by several lineages within Pseudomonas syringae species complex.</title>
        <authorList>
            <person name="Lacault C."/>
            <person name="Briand M."/>
            <person name="Jacques M.A."/>
            <person name="Darrasse A."/>
        </authorList>
    </citation>
    <scope>NUCLEOTIDE SEQUENCE</scope>
    <source>
        <strain evidence="1">P123</strain>
    </source>
</reference>